<accession>A0ABW3JC46</accession>
<protein>
    <submittedName>
        <fullName evidence="1">Uncharacterized protein</fullName>
    </submittedName>
</protein>
<reference evidence="2" key="1">
    <citation type="journal article" date="2019" name="Int. J. Syst. Evol. Microbiol.">
        <title>The Global Catalogue of Microorganisms (GCM) 10K type strain sequencing project: providing services to taxonomists for standard genome sequencing and annotation.</title>
        <authorList>
            <consortium name="The Broad Institute Genomics Platform"/>
            <consortium name="The Broad Institute Genome Sequencing Center for Infectious Disease"/>
            <person name="Wu L."/>
            <person name="Ma J."/>
        </authorList>
    </citation>
    <scope>NUCLEOTIDE SEQUENCE [LARGE SCALE GENOMIC DNA]</scope>
    <source>
        <strain evidence="2">CCUG 61697</strain>
    </source>
</reference>
<keyword evidence="2" id="KW-1185">Reference proteome</keyword>
<sequence length="113" mass="13590">MTNENSVFKEKNIFPELAKLEKTRRKLETIHPRTSHPWMSRDERVAYDEIELLLDDVEELIAARRRDFPEHFKVFEGMRIENRGIPVRPEEGRRLLTLVKTEDHHDKQGQKDR</sequence>
<name>A0ABW3JC46_9HYPH</name>
<dbReference type="EMBL" id="JBHTJO010000001">
    <property type="protein sequence ID" value="MFD0987811.1"/>
    <property type="molecule type" value="Genomic_DNA"/>
</dbReference>
<comment type="caution">
    <text evidence="1">The sequence shown here is derived from an EMBL/GenBank/DDBJ whole genome shotgun (WGS) entry which is preliminary data.</text>
</comment>
<dbReference type="RefSeq" id="WP_379090136.1">
    <property type="nucleotide sequence ID" value="NZ_JBHTJO010000001.1"/>
</dbReference>
<evidence type="ECO:0000313" key="2">
    <source>
        <dbReference type="Proteomes" id="UP001597102"/>
    </source>
</evidence>
<dbReference type="Proteomes" id="UP001597102">
    <property type="component" value="Unassembled WGS sequence"/>
</dbReference>
<gene>
    <name evidence="1" type="ORF">ACFQ2F_11960</name>
</gene>
<organism evidence="1 2">
    <name type="scientific">Methyloligella solikamskensis</name>
    <dbReference type="NCBI Taxonomy" id="1177756"/>
    <lineage>
        <taxon>Bacteria</taxon>
        <taxon>Pseudomonadati</taxon>
        <taxon>Pseudomonadota</taxon>
        <taxon>Alphaproteobacteria</taxon>
        <taxon>Hyphomicrobiales</taxon>
        <taxon>Hyphomicrobiaceae</taxon>
        <taxon>Methyloligella</taxon>
    </lineage>
</organism>
<evidence type="ECO:0000313" key="1">
    <source>
        <dbReference type="EMBL" id="MFD0987811.1"/>
    </source>
</evidence>
<proteinExistence type="predicted"/>